<keyword evidence="10" id="KW-1185">Reference proteome</keyword>
<dbReference type="SUPFAM" id="SSF88659">
    <property type="entry name" value="Sigma3 and sigma4 domains of RNA polymerase sigma factors"/>
    <property type="match status" value="1"/>
</dbReference>
<keyword evidence="3" id="KW-0731">Sigma factor</keyword>
<dbReference type="GO" id="GO:0016987">
    <property type="term" value="F:sigma factor activity"/>
    <property type="evidence" value="ECO:0007669"/>
    <property type="project" value="UniProtKB-KW"/>
</dbReference>
<dbReference type="InterPro" id="IPR007627">
    <property type="entry name" value="RNA_pol_sigma70_r2"/>
</dbReference>
<name>A0A017SYZ1_9BACT</name>
<dbReference type="InterPro" id="IPR013249">
    <property type="entry name" value="RNA_pol_sigma70_r4_t2"/>
</dbReference>
<evidence type="ECO:0000256" key="1">
    <source>
        <dbReference type="ARBA" id="ARBA00010641"/>
    </source>
</evidence>
<dbReference type="RefSeq" id="WP_044248000.1">
    <property type="nucleotide sequence ID" value="NZ_ASRX01000065.1"/>
</dbReference>
<dbReference type="Proteomes" id="UP000019678">
    <property type="component" value="Unassembled WGS sequence"/>
</dbReference>
<dbReference type="GO" id="GO:0006352">
    <property type="term" value="P:DNA-templated transcription initiation"/>
    <property type="evidence" value="ECO:0007669"/>
    <property type="project" value="InterPro"/>
</dbReference>
<evidence type="ECO:0000256" key="5">
    <source>
        <dbReference type="ARBA" id="ARBA00023163"/>
    </source>
</evidence>
<dbReference type="CDD" id="cd06171">
    <property type="entry name" value="Sigma70_r4"/>
    <property type="match status" value="1"/>
</dbReference>
<proteinExistence type="inferred from homology"/>
<evidence type="ECO:0000313" key="9">
    <source>
        <dbReference type="EMBL" id="EYF02168.1"/>
    </source>
</evidence>
<dbReference type="InterPro" id="IPR013324">
    <property type="entry name" value="RNA_pol_sigma_r3/r4-like"/>
</dbReference>
<feature type="domain" description="RNA polymerase sigma factor 70 region 4 type 2" evidence="8">
    <location>
        <begin position="193"/>
        <end position="244"/>
    </location>
</feature>
<dbReference type="NCBIfam" id="TIGR02937">
    <property type="entry name" value="sigma70-ECF"/>
    <property type="match status" value="1"/>
</dbReference>
<dbReference type="GO" id="GO:0003677">
    <property type="term" value="F:DNA binding"/>
    <property type="evidence" value="ECO:0007669"/>
    <property type="project" value="UniProtKB-KW"/>
</dbReference>
<dbReference type="PANTHER" id="PTHR43133">
    <property type="entry name" value="RNA POLYMERASE ECF-TYPE SIGMA FACTO"/>
    <property type="match status" value="1"/>
</dbReference>
<evidence type="ECO:0000313" key="10">
    <source>
        <dbReference type="Proteomes" id="UP000019678"/>
    </source>
</evidence>
<evidence type="ECO:0000256" key="2">
    <source>
        <dbReference type="ARBA" id="ARBA00023015"/>
    </source>
</evidence>
<organism evidence="9 10">
    <name type="scientific">Chondromyces apiculatus DSM 436</name>
    <dbReference type="NCBI Taxonomy" id="1192034"/>
    <lineage>
        <taxon>Bacteria</taxon>
        <taxon>Pseudomonadati</taxon>
        <taxon>Myxococcota</taxon>
        <taxon>Polyangia</taxon>
        <taxon>Polyangiales</taxon>
        <taxon>Polyangiaceae</taxon>
        <taxon>Chondromyces</taxon>
    </lineage>
</organism>
<dbReference type="InterPro" id="IPR036388">
    <property type="entry name" value="WH-like_DNA-bd_sf"/>
</dbReference>
<keyword evidence="5" id="KW-0804">Transcription</keyword>
<dbReference type="PANTHER" id="PTHR43133:SF8">
    <property type="entry name" value="RNA POLYMERASE SIGMA FACTOR HI_1459-RELATED"/>
    <property type="match status" value="1"/>
</dbReference>
<dbReference type="STRING" id="1192034.CAP_7379"/>
<feature type="domain" description="RNA polymerase sigma-70 region 2" evidence="7">
    <location>
        <begin position="81"/>
        <end position="146"/>
    </location>
</feature>
<dbReference type="Gene3D" id="1.10.10.10">
    <property type="entry name" value="Winged helix-like DNA-binding domain superfamily/Winged helix DNA-binding domain"/>
    <property type="match status" value="1"/>
</dbReference>
<dbReference type="InterPro" id="IPR014284">
    <property type="entry name" value="RNA_pol_sigma-70_dom"/>
</dbReference>
<dbReference type="EMBL" id="ASRX01000065">
    <property type="protein sequence ID" value="EYF02168.1"/>
    <property type="molecule type" value="Genomic_DNA"/>
</dbReference>
<protein>
    <submittedName>
        <fullName evidence="9">Uncharacterized protein</fullName>
    </submittedName>
</protein>
<comment type="similarity">
    <text evidence="1">Belongs to the sigma-70 factor family. ECF subfamily.</text>
</comment>
<comment type="caution">
    <text evidence="9">The sequence shown here is derived from an EMBL/GenBank/DDBJ whole genome shotgun (WGS) entry which is preliminary data.</text>
</comment>
<evidence type="ECO:0000259" key="7">
    <source>
        <dbReference type="Pfam" id="PF04542"/>
    </source>
</evidence>
<feature type="region of interest" description="Disordered" evidence="6">
    <location>
        <begin position="145"/>
        <end position="183"/>
    </location>
</feature>
<evidence type="ECO:0000256" key="4">
    <source>
        <dbReference type="ARBA" id="ARBA00023125"/>
    </source>
</evidence>
<dbReference type="AlphaFoldDB" id="A0A017SYZ1"/>
<reference evidence="9 10" key="1">
    <citation type="submission" date="2013-05" db="EMBL/GenBank/DDBJ databases">
        <title>Genome assembly of Chondromyces apiculatus DSM 436.</title>
        <authorList>
            <person name="Sharma G."/>
            <person name="Khatri I."/>
            <person name="Kaur C."/>
            <person name="Mayilraj S."/>
            <person name="Subramanian S."/>
        </authorList>
    </citation>
    <scope>NUCLEOTIDE SEQUENCE [LARGE SCALE GENOMIC DNA]</scope>
    <source>
        <strain evidence="9 10">DSM 436</strain>
    </source>
</reference>
<keyword evidence="4" id="KW-0238">DNA-binding</keyword>
<dbReference type="Pfam" id="PF04542">
    <property type="entry name" value="Sigma70_r2"/>
    <property type="match status" value="1"/>
</dbReference>
<feature type="region of interest" description="Disordered" evidence="6">
    <location>
        <begin position="45"/>
        <end position="74"/>
    </location>
</feature>
<dbReference type="SUPFAM" id="SSF88946">
    <property type="entry name" value="Sigma2 domain of RNA polymerase sigma factors"/>
    <property type="match status" value="1"/>
</dbReference>
<evidence type="ECO:0000256" key="6">
    <source>
        <dbReference type="SAM" id="MobiDB-lite"/>
    </source>
</evidence>
<dbReference type="OrthoDB" id="9797134at2"/>
<keyword evidence="2" id="KW-0805">Transcription regulation</keyword>
<accession>A0A017SYZ1</accession>
<sequence length="250" mass="25891">MLHAFMPAQHVSPCPAPSPEADLASLDAGVSAGVAAAAGTDDGGRATAGSGAGGAGAPSGAVTSGSERGPSMAPPHLTALRPAVRALIACVLGRSVDHPDVEDGAHEALARAIEGHARLQEGEPLRPWVLGIARHVALDTLRRERRERRDRQAPHATYAASESEEDAASPIDALVDPGPGPEERAALTERARRTQQALAELSAPQREALLAFHVEGQSYQDIARRLGIPLGTVATWIARGRRSLAAALGE</sequence>
<evidence type="ECO:0000256" key="3">
    <source>
        <dbReference type="ARBA" id="ARBA00023082"/>
    </source>
</evidence>
<evidence type="ECO:0000259" key="8">
    <source>
        <dbReference type="Pfam" id="PF08281"/>
    </source>
</evidence>
<dbReference type="Pfam" id="PF08281">
    <property type="entry name" value="Sigma70_r4_2"/>
    <property type="match status" value="1"/>
</dbReference>
<dbReference type="eggNOG" id="COG1595">
    <property type="taxonomic scope" value="Bacteria"/>
</dbReference>
<dbReference type="Gene3D" id="1.10.1740.10">
    <property type="match status" value="1"/>
</dbReference>
<dbReference type="InterPro" id="IPR039425">
    <property type="entry name" value="RNA_pol_sigma-70-like"/>
</dbReference>
<dbReference type="InterPro" id="IPR013325">
    <property type="entry name" value="RNA_pol_sigma_r2"/>
</dbReference>
<gene>
    <name evidence="9" type="ORF">CAP_7379</name>
</gene>